<evidence type="ECO:0008006" key="4">
    <source>
        <dbReference type="Google" id="ProtNLM"/>
    </source>
</evidence>
<feature type="signal peptide" evidence="1">
    <location>
        <begin position="1"/>
        <end position="21"/>
    </location>
</feature>
<keyword evidence="3" id="KW-1185">Reference proteome</keyword>
<keyword evidence="1" id="KW-0732">Signal</keyword>
<dbReference type="EMBL" id="ML742242">
    <property type="protein sequence ID" value="KAE8146795.1"/>
    <property type="molecule type" value="Genomic_DNA"/>
</dbReference>
<evidence type="ECO:0000256" key="1">
    <source>
        <dbReference type="SAM" id="SignalP"/>
    </source>
</evidence>
<dbReference type="AlphaFoldDB" id="A0A5N6TKE8"/>
<organism evidence="2 3">
    <name type="scientific">Aspergillus avenaceus</name>
    <dbReference type="NCBI Taxonomy" id="36643"/>
    <lineage>
        <taxon>Eukaryota</taxon>
        <taxon>Fungi</taxon>
        <taxon>Dikarya</taxon>
        <taxon>Ascomycota</taxon>
        <taxon>Pezizomycotina</taxon>
        <taxon>Eurotiomycetes</taxon>
        <taxon>Eurotiomycetidae</taxon>
        <taxon>Eurotiales</taxon>
        <taxon>Aspergillaceae</taxon>
        <taxon>Aspergillus</taxon>
        <taxon>Aspergillus subgen. Circumdati</taxon>
    </lineage>
</organism>
<proteinExistence type="predicted"/>
<protein>
    <recommendedName>
        <fullName evidence="4">Secreted protein</fullName>
    </recommendedName>
</protein>
<feature type="chain" id="PRO_5024877027" description="Secreted protein" evidence="1">
    <location>
        <begin position="22"/>
        <end position="145"/>
    </location>
</feature>
<evidence type="ECO:0000313" key="3">
    <source>
        <dbReference type="Proteomes" id="UP000325780"/>
    </source>
</evidence>
<gene>
    <name evidence="2" type="ORF">BDV25DRAFT_161769</name>
</gene>
<evidence type="ECO:0000313" key="2">
    <source>
        <dbReference type="EMBL" id="KAE8146795.1"/>
    </source>
</evidence>
<name>A0A5N6TKE8_ASPAV</name>
<dbReference type="Proteomes" id="UP000325780">
    <property type="component" value="Unassembled WGS sequence"/>
</dbReference>
<reference evidence="2 3" key="1">
    <citation type="submission" date="2019-04" db="EMBL/GenBank/DDBJ databases">
        <title>Friends and foes A comparative genomics study of 23 Aspergillus species from section Flavi.</title>
        <authorList>
            <consortium name="DOE Joint Genome Institute"/>
            <person name="Kjaerbolling I."/>
            <person name="Vesth T."/>
            <person name="Frisvad J.C."/>
            <person name="Nybo J.L."/>
            <person name="Theobald S."/>
            <person name="Kildgaard S."/>
            <person name="Isbrandt T."/>
            <person name="Kuo A."/>
            <person name="Sato A."/>
            <person name="Lyhne E.K."/>
            <person name="Kogle M.E."/>
            <person name="Wiebenga A."/>
            <person name="Kun R.S."/>
            <person name="Lubbers R.J."/>
            <person name="Makela M.R."/>
            <person name="Barry K."/>
            <person name="Chovatia M."/>
            <person name="Clum A."/>
            <person name="Daum C."/>
            <person name="Haridas S."/>
            <person name="He G."/>
            <person name="LaButti K."/>
            <person name="Lipzen A."/>
            <person name="Mondo S."/>
            <person name="Riley R."/>
            <person name="Salamov A."/>
            <person name="Simmons B.A."/>
            <person name="Magnuson J.K."/>
            <person name="Henrissat B."/>
            <person name="Mortensen U.H."/>
            <person name="Larsen T.O."/>
            <person name="Devries R.P."/>
            <person name="Grigoriev I.V."/>
            <person name="Machida M."/>
            <person name="Baker S.E."/>
            <person name="Andersen M.R."/>
        </authorList>
    </citation>
    <scope>NUCLEOTIDE SEQUENCE [LARGE SCALE GENOMIC DNA]</scope>
    <source>
        <strain evidence="2 3">IBT 18842</strain>
    </source>
</reference>
<sequence>MPTRASSPFLFFFFLLSSISLLKIELFTDRTRRLFLDPTASSHHELLSSQQSAWSWLRTSSGCSPTGLSRRLSSAGWLSGPSSPGRILPSPTRWIPTPSADAVSAPPTREEEGRRWLPRSLFGHPLLLFPMRRELRVLYGMHRML</sequence>
<accession>A0A5N6TKE8</accession>